<reference evidence="2" key="1">
    <citation type="submission" date="2023-05" db="EMBL/GenBank/DDBJ databases">
        <title>Limnohabitans sp. strain HM2-2 Genome sequencing and assembly.</title>
        <authorList>
            <person name="Jung Y."/>
        </authorList>
    </citation>
    <scope>NUCLEOTIDE SEQUENCE</scope>
    <source>
        <strain evidence="2">HM2-2</strain>
    </source>
</reference>
<dbReference type="Proteomes" id="UP001431902">
    <property type="component" value="Unassembled WGS sequence"/>
</dbReference>
<dbReference type="InterPro" id="IPR022742">
    <property type="entry name" value="Hydrolase_4"/>
</dbReference>
<dbReference type="InterPro" id="IPR051044">
    <property type="entry name" value="MAG_DAG_Lipase"/>
</dbReference>
<name>A0ABT6X4B2_9BURK</name>
<dbReference type="InterPro" id="IPR029058">
    <property type="entry name" value="AB_hydrolase_fold"/>
</dbReference>
<dbReference type="EMBL" id="JASGBH010000002">
    <property type="protein sequence ID" value="MDI9232955.1"/>
    <property type="molecule type" value="Genomic_DNA"/>
</dbReference>
<accession>A0ABT6X4B2</accession>
<dbReference type="RefSeq" id="WP_283223355.1">
    <property type="nucleotide sequence ID" value="NZ_JASGBH010000002.1"/>
</dbReference>
<protein>
    <submittedName>
        <fullName evidence="2">Alpha/beta hydrolase</fullName>
    </submittedName>
</protein>
<proteinExistence type="predicted"/>
<evidence type="ECO:0000313" key="3">
    <source>
        <dbReference type="Proteomes" id="UP001431902"/>
    </source>
</evidence>
<dbReference type="PANTHER" id="PTHR11614">
    <property type="entry name" value="PHOSPHOLIPASE-RELATED"/>
    <property type="match status" value="1"/>
</dbReference>
<gene>
    <name evidence="2" type="ORF">QLQ16_03800</name>
</gene>
<dbReference type="Pfam" id="PF12146">
    <property type="entry name" value="Hydrolase_4"/>
    <property type="match status" value="1"/>
</dbReference>
<organism evidence="2 3">
    <name type="scientific">Limnohabitans lacus</name>
    <dbReference type="NCBI Taxonomy" id="3045173"/>
    <lineage>
        <taxon>Bacteria</taxon>
        <taxon>Pseudomonadati</taxon>
        <taxon>Pseudomonadota</taxon>
        <taxon>Betaproteobacteria</taxon>
        <taxon>Burkholderiales</taxon>
        <taxon>Comamonadaceae</taxon>
        <taxon>Limnohabitans</taxon>
    </lineage>
</organism>
<dbReference type="Gene3D" id="3.40.50.1820">
    <property type="entry name" value="alpha/beta hydrolase"/>
    <property type="match status" value="1"/>
</dbReference>
<keyword evidence="3" id="KW-1185">Reference proteome</keyword>
<feature type="domain" description="Serine aminopeptidase S33" evidence="1">
    <location>
        <begin position="27"/>
        <end position="262"/>
    </location>
</feature>
<dbReference type="GO" id="GO:0016787">
    <property type="term" value="F:hydrolase activity"/>
    <property type="evidence" value="ECO:0007669"/>
    <property type="project" value="UniProtKB-KW"/>
</dbReference>
<dbReference type="SUPFAM" id="SSF53474">
    <property type="entry name" value="alpha/beta-Hydrolases"/>
    <property type="match status" value="1"/>
</dbReference>
<keyword evidence="2" id="KW-0378">Hydrolase</keyword>
<sequence length="280" mass="30632">MKQAKRSTLQGQAGQLAVYDWPLPLGPIRGTVLLVHGLGEHTGRYGHVADQLRQWGFAVRGYDHQGHGHSEGVRGTLHTPDGLMQDLATVIDDTRAKPGASDAPLILLGHSMGGLVVARAVAEQLRYVDGVVMSSPALGTWANPLQKLLLATLPKHWPHLCVGNGLNPKLIARDAQTVQRYTLDPLVHDRISTRLGAWIYTEGPKTVALAAEWKVPSLLIYAGQDRLVHPDANAAFAAKAPASVVHSHCFAPMYHEIFNDTQRQLVFQALKRWLDDRFAA</sequence>
<comment type="caution">
    <text evidence="2">The sequence shown here is derived from an EMBL/GenBank/DDBJ whole genome shotgun (WGS) entry which is preliminary data.</text>
</comment>
<evidence type="ECO:0000313" key="2">
    <source>
        <dbReference type="EMBL" id="MDI9232955.1"/>
    </source>
</evidence>
<evidence type="ECO:0000259" key="1">
    <source>
        <dbReference type="Pfam" id="PF12146"/>
    </source>
</evidence>